<dbReference type="PANTHER" id="PTHR46743:SF2">
    <property type="entry name" value="TEICHOIC ACIDS EXPORT ATP-BINDING PROTEIN TAGH"/>
    <property type="match status" value="1"/>
</dbReference>
<organism evidence="6 7">
    <name type="scientific">Candidatus Falkowbacteria bacterium CG10_big_fil_rev_8_21_14_0_10_37_14</name>
    <dbReference type="NCBI Taxonomy" id="1974561"/>
    <lineage>
        <taxon>Bacteria</taxon>
        <taxon>Candidatus Falkowiibacteriota</taxon>
    </lineage>
</organism>
<dbReference type="SUPFAM" id="SSF52540">
    <property type="entry name" value="P-loop containing nucleoside triphosphate hydrolases"/>
    <property type="match status" value="1"/>
</dbReference>
<dbReference type="CDD" id="cd03220">
    <property type="entry name" value="ABC_KpsT_Wzt"/>
    <property type="match status" value="1"/>
</dbReference>
<sequence length="251" mass="27830">MTKTIEVKNIGKKYRISHESQFFNTFRDKLAHPIQSIKQIKIPKEDFWALTDVSFEVEEGDVLGIIGSNGSGKSTLLKILSRITPPTKGEAVMKGRVASLLEVGTGFHPELTGRENIYLSGIILGMKKVEIKKHFDEIVEFAGVEKFLDTPVKRYSSGMLVRLGFAVAAHLDSEILIVDEVLAVGDAEFQKKCLGKMDDLSKSGDRTILFVSHDINAVQTICNKGVCLKSGLVMKQGLVNEVAEFYRNIKN</sequence>
<evidence type="ECO:0000313" key="7">
    <source>
        <dbReference type="Proteomes" id="UP000228533"/>
    </source>
</evidence>
<dbReference type="PANTHER" id="PTHR46743">
    <property type="entry name" value="TEICHOIC ACIDS EXPORT ATP-BINDING PROTEIN TAGH"/>
    <property type="match status" value="1"/>
</dbReference>
<evidence type="ECO:0000313" key="6">
    <source>
        <dbReference type="EMBL" id="PIT96181.1"/>
    </source>
</evidence>
<dbReference type="GO" id="GO:0005524">
    <property type="term" value="F:ATP binding"/>
    <property type="evidence" value="ECO:0007669"/>
    <property type="project" value="UniProtKB-KW"/>
</dbReference>
<dbReference type="GO" id="GO:0016887">
    <property type="term" value="F:ATP hydrolysis activity"/>
    <property type="evidence" value="ECO:0007669"/>
    <property type="project" value="InterPro"/>
</dbReference>
<protein>
    <recommendedName>
        <fullName evidence="5">ABC transporter domain-containing protein</fullName>
    </recommendedName>
</protein>
<dbReference type="PROSITE" id="PS50893">
    <property type="entry name" value="ABC_TRANSPORTER_2"/>
    <property type="match status" value="1"/>
</dbReference>
<comment type="similarity">
    <text evidence="1">Belongs to the ABC transporter superfamily.</text>
</comment>
<evidence type="ECO:0000256" key="1">
    <source>
        <dbReference type="ARBA" id="ARBA00005417"/>
    </source>
</evidence>
<feature type="domain" description="ABC transporter" evidence="5">
    <location>
        <begin position="34"/>
        <end position="251"/>
    </location>
</feature>
<dbReference type="Pfam" id="PF00005">
    <property type="entry name" value="ABC_tran"/>
    <property type="match status" value="1"/>
</dbReference>
<dbReference type="AlphaFoldDB" id="A0A2M6WTW3"/>
<dbReference type="InterPro" id="IPR003593">
    <property type="entry name" value="AAA+_ATPase"/>
</dbReference>
<dbReference type="InterPro" id="IPR017871">
    <property type="entry name" value="ABC_transporter-like_CS"/>
</dbReference>
<dbReference type="PROSITE" id="PS00211">
    <property type="entry name" value="ABC_TRANSPORTER_1"/>
    <property type="match status" value="1"/>
</dbReference>
<proteinExistence type="inferred from homology"/>
<keyword evidence="4" id="KW-0067">ATP-binding</keyword>
<dbReference type="SMART" id="SM00382">
    <property type="entry name" value="AAA"/>
    <property type="match status" value="1"/>
</dbReference>
<dbReference type="EMBL" id="PFAM01000012">
    <property type="protein sequence ID" value="PIT96181.1"/>
    <property type="molecule type" value="Genomic_DNA"/>
</dbReference>
<evidence type="ECO:0000256" key="3">
    <source>
        <dbReference type="ARBA" id="ARBA00022741"/>
    </source>
</evidence>
<dbReference type="InterPro" id="IPR027417">
    <property type="entry name" value="P-loop_NTPase"/>
</dbReference>
<dbReference type="InterPro" id="IPR050683">
    <property type="entry name" value="Bact_Polysacc_Export_ATP-bd"/>
</dbReference>
<keyword evidence="2" id="KW-0813">Transport</keyword>
<dbReference type="InterPro" id="IPR003439">
    <property type="entry name" value="ABC_transporter-like_ATP-bd"/>
</dbReference>
<name>A0A2M6WTW3_9BACT</name>
<dbReference type="GO" id="GO:0016020">
    <property type="term" value="C:membrane"/>
    <property type="evidence" value="ECO:0007669"/>
    <property type="project" value="InterPro"/>
</dbReference>
<dbReference type="GO" id="GO:0140359">
    <property type="term" value="F:ABC-type transporter activity"/>
    <property type="evidence" value="ECO:0007669"/>
    <property type="project" value="InterPro"/>
</dbReference>
<evidence type="ECO:0000256" key="2">
    <source>
        <dbReference type="ARBA" id="ARBA00022448"/>
    </source>
</evidence>
<keyword evidence="3" id="KW-0547">Nucleotide-binding</keyword>
<evidence type="ECO:0000259" key="5">
    <source>
        <dbReference type="PROSITE" id="PS50893"/>
    </source>
</evidence>
<dbReference type="Proteomes" id="UP000228533">
    <property type="component" value="Unassembled WGS sequence"/>
</dbReference>
<gene>
    <name evidence="6" type="ORF">COT94_01805</name>
</gene>
<dbReference type="InterPro" id="IPR015860">
    <property type="entry name" value="ABC_transpr_TagH-like"/>
</dbReference>
<accession>A0A2M6WTW3</accession>
<reference evidence="7" key="1">
    <citation type="submission" date="2017-09" db="EMBL/GenBank/DDBJ databases">
        <title>Depth-based differentiation of microbial function through sediment-hosted aquifers and enrichment of novel symbionts in the deep terrestrial subsurface.</title>
        <authorList>
            <person name="Probst A.J."/>
            <person name="Ladd B."/>
            <person name="Jarett J.K."/>
            <person name="Geller-Mcgrath D.E."/>
            <person name="Sieber C.M.K."/>
            <person name="Emerson J.B."/>
            <person name="Anantharaman K."/>
            <person name="Thomas B.C."/>
            <person name="Malmstrom R."/>
            <person name="Stieglmeier M."/>
            <person name="Klingl A."/>
            <person name="Woyke T."/>
            <person name="Ryan C.M."/>
            <person name="Banfield J.F."/>
        </authorList>
    </citation>
    <scope>NUCLEOTIDE SEQUENCE [LARGE SCALE GENOMIC DNA]</scope>
</reference>
<evidence type="ECO:0000256" key="4">
    <source>
        <dbReference type="ARBA" id="ARBA00022840"/>
    </source>
</evidence>
<comment type="caution">
    <text evidence="6">The sequence shown here is derived from an EMBL/GenBank/DDBJ whole genome shotgun (WGS) entry which is preliminary data.</text>
</comment>
<dbReference type="Gene3D" id="3.40.50.300">
    <property type="entry name" value="P-loop containing nucleotide triphosphate hydrolases"/>
    <property type="match status" value="1"/>
</dbReference>